<feature type="region of interest" description="Disordered" evidence="1">
    <location>
        <begin position="1"/>
        <end position="28"/>
    </location>
</feature>
<evidence type="ECO:0000313" key="4">
    <source>
        <dbReference type="WormBase" id="CBG14177"/>
    </source>
</evidence>
<reference evidence="2 3" key="1">
    <citation type="journal article" date="2003" name="PLoS Biol.">
        <title>The genome sequence of Caenorhabditis briggsae: a platform for comparative genomics.</title>
        <authorList>
            <person name="Stein L.D."/>
            <person name="Bao Z."/>
            <person name="Blasiar D."/>
            <person name="Blumenthal T."/>
            <person name="Brent M.R."/>
            <person name="Chen N."/>
            <person name="Chinwalla A."/>
            <person name="Clarke L."/>
            <person name="Clee C."/>
            <person name="Coghlan A."/>
            <person name="Coulson A."/>
            <person name="D'Eustachio P."/>
            <person name="Fitch D.H."/>
            <person name="Fulton L.A."/>
            <person name="Fulton R.E."/>
            <person name="Griffiths-Jones S."/>
            <person name="Harris T.W."/>
            <person name="Hillier L.W."/>
            <person name="Kamath R."/>
            <person name="Kuwabara P.E."/>
            <person name="Mardis E.R."/>
            <person name="Marra M.A."/>
            <person name="Miner T.L."/>
            <person name="Minx P."/>
            <person name="Mullikin J.C."/>
            <person name="Plumb R.W."/>
            <person name="Rogers J."/>
            <person name="Schein J.E."/>
            <person name="Sohrmann M."/>
            <person name="Spieth J."/>
            <person name="Stajich J.E."/>
            <person name="Wei C."/>
            <person name="Willey D."/>
            <person name="Wilson R.K."/>
            <person name="Durbin R."/>
            <person name="Waterston R.H."/>
        </authorList>
    </citation>
    <scope>NUCLEOTIDE SEQUENCE [LARGE SCALE GENOMIC DNA]</scope>
    <source>
        <strain evidence="2 3">AF16</strain>
    </source>
</reference>
<reference evidence="2 3" key="2">
    <citation type="journal article" date="2011" name="PLoS Genet.">
        <title>Caenorhabditis briggsae recombinant inbred line genotypes reveal inter-strain incompatibility and the evolution of recombination.</title>
        <authorList>
            <person name="Ross J.A."/>
            <person name="Koboldt D.C."/>
            <person name="Staisch J.E."/>
            <person name="Chamberlin H.M."/>
            <person name="Gupta B.P."/>
            <person name="Miller R.D."/>
            <person name="Baird S.E."/>
            <person name="Haag E.S."/>
        </authorList>
    </citation>
    <scope>NUCLEOTIDE SEQUENCE [LARGE SCALE GENOMIC DNA]</scope>
    <source>
        <strain evidence="2 3">AF16</strain>
    </source>
</reference>
<organism evidence="2 3">
    <name type="scientific">Caenorhabditis briggsae</name>
    <dbReference type="NCBI Taxonomy" id="6238"/>
    <lineage>
        <taxon>Eukaryota</taxon>
        <taxon>Metazoa</taxon>
        <taxon>Ecdysozoa</taxon>
        <taxon>Nematoda</taxon>
        <taxon>Chromadorea</taxon>
        <taxon>Rhabditida</taxon>
        <taxon>Rhabditina</taxon>
        <taxon>Rhabditomorpha</taxon>
        <taxon>Rhabditoidea</taxon>
        <taxon>Rhabditidae</taxon>
        <taxon>Peloderinae</taxon>
        <taxon>Caenorhabditis</taxon>
    </lineage>
</organism>
<dbReference type="WormBase" id="CBG14177">
    <property type="protein sequence ID" value="CBP18179"/>
    <property type="gene ID" value="WBGene00034757"/>
</dbReference>
<keyword evidence="3" id="KW-1185">Reference proteome</keyword>
<accession>A8XJG2</accession>
<proteinExistence type="predicted"/>
<feature type="region of interest" description="Disordered" evidence="1">
    <location>
        <begin position="54"/>
        <end position="77"/>
    </location>
</feature>
<dbReference type="AlphaFoldDB" id="A8XJG2"/>
<protein>
    <submittedName>
        <fullName evidence="2">Protein CBG14177</fullName>
    </submittedName>
</protein>
<dbReference type="GeneID" id="8586344"/>
<sequence>MPELKDHDYLSTSSNDVDLSIPGFPEIPQNSNDEIVNQLLGMLKYNSNWNPDFSSTSSSNITSSEASVEPSPSPELEAETWKEQEVSKKENFLKFGISEQKLDLYKDPAPENLEFVQPSFFDILAQQNNTPVPKNFNSKIENREFLDIPSPQNSDPYKDLLCNRCISNSESMDCRADLHSQCFFSLIVCTILRDLD</sequence>
<gene>
    <name evidence="2 4" type="ORF">CBG14177</name>
    <name evidence="2" type="ORF">CBG_14177</name>
</gene>
<evidence type="ECO:0000313" key="3">
    <source>
        <dbReference type="Proteomes" id="UP000008549"/>
    </source>
</evidence>
<evidence type="ECO:0000256" key="1">
    <source>
        <dbReference type="SAM" id="MobiDB-lite"/>
    </source>
</evidence>
<dbReference type="CTD" id="8586344"/>
<dbReference type="HOGENOM" id="CLU_1391373_0_0_1"/>
<dbReference type="KEGG" id="cbr:CBG_14177"/>
<feature type="compositionally biased region" description="Low complexity" evidence="1">
    <location>
        <begin position="54"/>
        <end position="70"/>
    </location>
</feature>
<dbReference type="RefSeq" id="XP_002644349.2">
    <property type="nucleotide sequence ID" value="XM_002644303.2"/>
</dbReference>
<dbReference type="InParanoid" id="A8XJG2"/>
<dbReference type="Proteomes" id="UP000008549">
    <property type="component" value="Unassembled WGS sequence"/>
</dbReference>
<dbReference type="EMBL" id="HE600983">
    <property type="protein sequence ID" value="CAP32787.2"/>
    <property type="molecule type" value="Genomic_DNA"/>
</dbReference>
<evidence type="ECO:0000313" key="2">
    <source>
        <dbReference type="EMBL" id="CAP32787.2"/>
    </source>
</evidence>
<name>A8XJG2_CAEBR</name>